<feature type="region of interest" description="Disordered" evidence="4">
    <location>
        <begin position="225"/>
        <end position="252"/>
    </location>
</feature>
<dbReference type="SMART" id="SM00382">
    <property type="entry name" value="AAA"/>
    <property type="match status" value="1"/>
</dbReference>
<dbReference type="GO" id="GO:0005524">
    <property type="term" value="F:ATP binding"/>
    <property type="evidence" value="ECO:0007669"/>
    <property type="project" value="UniProtKB-KW"/>
</dbReference>
<reference evidence="6 7" key="1">
    <citation type="submission" date="2021-03" db="EMBL/GenBank/DDBJ databases">
        <authorList>
            <person name="Grouzdev D.S."/>
        </authorList>
    </citation>
    <scope>NUCLEOTIDE SEQUENCE [LARGE SCALE GENOMIC DNA]</scope>
    <source>
        <strain evidence="6 7">M50-1</strain>
    </source>
</reference>
<accession>A0ABS4D710</accession>
<organism evidence="6 7">
    <name type="scientific">Candidatus Chloroploca mongolica</name>
    <dbReference type="NCBI Taxonomy" id="2528176"/>
    <lineage>
        <taxon>Bacteria</taxon>
        <taxon>Bacillati</taxon>
        <taxon>Chloroflexota</taxon>
        <taxon>Chloroflexia</taxon>
        <taxon>Chloroflexales</taxon>
        <taxon>Chloroflexineae</taxon>
        <taxon>Oscillochloridaceae</taxon>
        <taxon>Candidatus Chloroploca</taxon>
    </lineage>
</organism>
<dbReference type="InterPro" id="IPR017871">
    <property type="entry name" value="ABC_transporter-like_CS"/>
</dbReference>
<evidence type="ECO:0000256" key="3">
    <source>
        <dbReference type="ARBA" id="ARBA00022840"/>
    </source>
</evidence>
<dbReference type="InterPro" id="IPR015854">
    <property type="entry name" value="ABC_transpr_LolD-like"/>
</dbReference>
<keyword evidence="7" id="KW-1185">Reference proteome</keyword>
<dbReference type="Pfam" id="PF00005">
    <property type="entry name" value="ABC_tran"/>
    <property type="match status" value="1"/>
</dbReference>
<keyword evidence="2" id="KW-0547">Nucleotide-binding</keyword>
<evidence type="ECO:0000313" key="7">
    <source>
        <dbReference type="Proteomes" id="UP001193081"/>
    </source>
</evidence>
<evidence type="ECO:0000256" key="4">
    <source>
        <dbReference type="SAM" id="MobiDB-lite"/>
    </source>
</evidence>
<evidence type="ECO:0000313" key="6">
    <source>
        <dbReference type="EMBL" id="MBP1465217.1"/>
    </source>
</evidence>
<feature type="domain" description="ABC transporter" evidence="5">
    <location>
        <begin position="2"/>
        <end position="241"/>
    </location>
</feature>
<evidence type="ECO:0000256" key="1">
    <source>
        <dbReference type="ARBA" id="ARBA00022448"/>
    </source>
</evidence>
<dbReference type="InterPro" id="IPR003593">
    <property type="entry name" value="AAA+_ATPase"/>
</dbReference>
<keyword evidence="3 6" id="KW-0067">ATP-binding</keyword>
<comment type="caution">
    <text evidence="6">The sequence shown here is derived from an EMBL/GenBank/DDBJ whole genome shotgun (WGS) entry which is preliminary data.</text>
</comment>
<dbReference type="EMBL" id="SIJK02000007">
    <property type="protein sequence ID" value="MBP1465217.1"/>
    <property type="molecule type" value="Genomic_DNA"/>
</dbReference>
<evidence type="ECO:0000259" key="5">
    <source>
        <dbReference type="PROSITE" id="PS50893"/>
    </source>
</evidence>
<dbReference type="PROSITE" id="PS50893">
    <property type="entry name" value="ABC_TRANSPORTER_2"/>
    <property type="match status" value="1"/>
</dbReference>
<name>A0ABS4D710_9CHLR</name>
<dbReference type="PROSITE" id="PS00211">
    <property type="entry name" value="ABC_TRANSPORTER_1"/>
    <property type="match status" value="1"/>
</dbReference>
<keyword evidence="1" id="KW-0813">Transport</keyword>
<dbReference type="Proteomes" id="UP001193081">
    <property type="component" value="Unassembled WGS sequence"/>
</dbReference>
<dbReference type="InterPro" id="IPR017911">
    <property type="entry name" value="MacB-like_ATP-bd"/>
</dbReference>
<dbReference type="CDD" id="cd03255">
    <property type="entry name" value="ABC_MJ0796_LolCDE_FtsE"/>
    <property type="match status" value="1"/>
</dbReference>
<evidence type="ECO:0000256" key="2">
    <source>
        <dbReference type="ARBA" id="ARBA00022741"/>
    </source>
</evidence>
<sequence>MIKVRDLARTYQMGDIEIHALRGVSFDIHRGEFVAIIGPSGSGKSTLMNLIGCLDAPSEGSYELDGLPVELLDTELLAAMRNRKIGFVFQQFHLLARGTALANVALPLAYRGGISSNERMERAAAALERVGLGNRLDHRPHQLSGGQQQRVAIARALVNDPALLLADEPTGALDTATSAEILGLFSDLNRSGMTVVLVTHEPDVARATRRLLEIRDGRLMRDVPTSEAWASQPTPTQRRRRLPVRQQWRIAP</sequence>
<proteinExistence type="predicted"/>
<dbReference type="InterPro" id="IPR003439">
    <property type="entry name" value="ABC_transporter-like_ATP-bd"/>
</dbReference>
<dbReference type="InterPro" id="IPR027417">
    <property type="entry name" value="P-loop_NTPase"/>
</dbReference>
<dbReference type="PANTHER" id="PTHR24220:SF86">
    <property type="entry name" value="ABC TRANSPORTER ABCH.1"/>
    <property type="match status" value="1"/>
</dbReference>
<protein>
    <submittedName>
        <fullName evidence="6">ABC transporter ATP-binding protein</fullName>
    </submittedName>
</protein>
<dbReference type="PANTHER" id="PTHR24220">
    <property type="entry name" value="IMPORT ATP-BINDING PROTEIN"/>
    <property type="match status" value="1"/>
</dbReference>
<gene>
    <name evidence="6" type="ORF">EYB53_005810</name>
</gene>
<dbReference type="SUPFAM" id="SSF52540">
    <property type="entry name" value="P-loop containing nucleoside triphosphate hydrolases"/>
    <property type="match status" value="1"/>
</dbReference>
<dbReference type="Gene3D" id="3.40.50.300">
    <property type="entry name" value="P-loop containing nucleotide triphosphate hydrolases"/>
    <property type="match status" value="1"/>
</dbReference>